<keyword evidence="1 3" id="KW-0378">Hydrolase</keyword>
<dbReference type="GO" id="GO:0016787">
    <property type="term" value="F:hydrolase activity"/>
    <property type="evidence" value="ECO:0007669"/>
    <property type="project" value="UniProtKB-KW"/>
</dbReference>
<dbReference type="AlphaFoldDB" id="A0A179FEQ5"/>
<dbReference type="OrthoDB" id="540611at2759"/>
<keyword evidence="2" id="KW-0732">Signal</keyword>
<dbReference type="InterPro" id="IPR010905">
    <property type="entry name" value="Glyco_hydro_88"/>
</dbReference>
<dbReference type="PANTHER" id="PTHR33886:SF9">
    <property type="entry name" value="UNSATURATED RHAMNOGALACTURONAN HYDROLASE (EUROFUNG)"/>
    <property type="match status" value="1"/>
</dbReference>
<evidence type="ECO:0000256" key="2">
    <source>
        <dbReference type="SAM" id="SignalP"/>
    </source>
</evidence>
<dbReference type="Gene3D" id="1.50.10.10">
    <property type="match status" value="1"/>
</dbReference>
<dbReference type="KEGG" id="pchm:VFPPC_05348"/>
<dbReference type="GeneID" id="28848550"/>
<evidence type="ECO:0000256" key="1">
    <source>
        <dbReference type="ARBA" id="ARBA00022801"/>
    </source>
</evidence>
<evidence type="ECO:0000313" key="3">
    <source>
        <dbReference type="EMBL" id="OAQ63992.1"/>
    </source>
</evidence>
<dbReference type="RefSeq" id="XP_018141306.1">
    <property type="nucleotide sequence ID" value="XM_018284556.1"/>
</dbReference>
<dbReference type="STRING" id="1380566.A0A179FEQ5"/>
<keyword evidence="4" id="KW-1185">Reference proteome</keyword>
<dbReference type="InterPro" id="IPR052043">
    <property type="entry name" value="PolySaccharide_Degr_Enz"/>
</dbReference>
<dbReference type="InterPro" id="IPR012341">
    <property type="entry name" value="6hp_glycosidase-like_sf"/>
</dbReference>
<name>A0A179FEQ5_METCM</name>
<organism evidence="3 4">
    <name type="scientific">Pochonia chlamydosporia 170</name>
    <dbReference type="NCBI Taxonomy" id="1380566"/>
    <lineage>
        <taxon>Eukaryota</taxon>
        <taxon>Fungi</taxon>
        <taxon>Dikarya</taxon>
        <taxon>Ascomycota</taxon>
        <taxon>Pezizomycotina</taxon>
        <taxon>Sordariomycetes</taxon>
        <taxon>Hypocreomycetidae</taxon>
        <taxon>Hypocreales</taxon>
        <taxon>Clavicipitaceae</taxon>
        <taxon>Pochonia</taxon>
    </lineage>
</organism>
<gene>
    <name evidence="3" type="ORF">VFPPC_05348</name>
</gene>
<sequence length="385" mass="43750">MKLSLVFLSLGVAAAPPPKSYLTWLADTFIDKGVKSDFGYQPATLYMGFEKAHEISKDAKYLNWLRSQIDGHVVLDDGTIKGWKYDVYSLDEYRMGNIYLYLYNQTGEEKYKSAARIVRNQINSHPRTPSGGFWHRKPIFANQMWLDGIFMADSFYARWTHLFDKDNTTAWDDIFLQYNLIDTHTRNLTSGLLVHGWAEITDKAPWADPVTGRAPHVWGRAVGWYFMSLVEVLQVFPQSHPGYAKLMKFYTTLATALKRAQEPASQGWWQVMDAPYPGRKGNYIESSGSAMFTFGLLKGVKLGYLKRPEFLQTAKNAYTGLVKKFVRPQDNGTLLFTGTVAECGLSTANATFEYYISVKTTANDYKGSGPFMIASYEWETWASKA</sequence>
<reference evidence="3 4" key="1">
    <citation type="journal article" date="2016" name="PLoS Pathog.">
        <title>Biosynthesis of antibiotic leucinostatins in bio-control fungus Purpureocillium lilacinum and their inhibition on phytophthora revealed by genome mining.</title>
        <authorList>
            <person name="Wang G."/>
            <person name="Liu Z."/>
            <person name="Lin R."/>
            <person name="Li E."/>
            <person name="Mao Z."/>
            <person name="Ling J."/>
            <person name="Yang Y."/>
            <person name="Yin W.B."/>
            <person name="Xie B."/>
        </authorList>
    </citation>
    <scope>NUCLEOTIDE SEQUENCE [LARGE SCALE GENOMIC DNA]</scope>
    <source>
        <strain evidence="3">170</strain>
    </source>
</reference>
<dbReference type="EMBL" id="LSBJ02000005">
    <property type="protein sequence ID" value="OAQ63992.1"/>
    <property type="molecule type" value="Genomic_DNA"/>
</dbReference>
<dbReference type="PANTHER" id="PTHR33886">
    <property type="entry name" value="UNSATURATED RHAMNOGALACTURONAN HYDROLASE (EUROFUNG)"/>
    <property type="match status" value="1"/>
</dbReference>
<dbReference type="Pfam" id="PF07470">
    <property type="entry name" value="Glyco_hydro_88"/>
    <property type="match status" value="1"/>
</dbReference>
<comment type="caution">
    <text evidence="3">The sequence shown here is derived from an EMBL/GenBank/DDBJ whole genome shotgun (WGS) entry which is preliminary data.</text>
</comment>
<dbReference type="SUPFAM" id="SSF48208">
    <property type="entry name" value="Six-hairpin glycosidases"/>
    <property type="match status" value="1"/>
</dbReference>
<dbReference type="Proteomes" id="UP000078397">
    <property type="component" value="Unassembled WGS sequence"/>
</dbReference>
<feature type="chain" id="PRO_5012362292" evidence="2">
    <location>
        <begin position="16"/>
        <end position="385"/>
    </location>
</feature>
<proteinExistence type="predicted"/>
<dbReference type="GO" id="GO:0005975">
    <property type="term" value="P:carbohydrate metabolic process"/>
    <property type="evidence" value="ECO:0007669"/>
    <property type="project" value="InterPro"/>
</dbReference>
<accession>A0A179FEQ5</accession>
<feature type="signal peptide" evidence="2">
    <location>
        <begin position="1"/>
        <end position="15"/>
    </location>
</feature>
<dbReference type="InterPro" id="IPR008928">
    <property type="entry name" value="6-hairpin_glycosidase_sf"/>
</dbReference>
<protein>
    <submittedName>
        <fullName evidence="3">Cell wall glycosyl hydrolase protein</fullName>
    </submittedName>
</protein>
<evidence type="ECO:0000313" key="4">
    <source>
        <dbReference type="Proteomes" id="UP000078397"/>
    </source>
</evidence>